<evidence type="ECO:0000313" key="3">
    <source>
        <dbReference type="Proteomes" id="UP000541444"/>
    </source>
</evidence>
<name>A0A7J7MJB5_9MAGN</name>
<dbReference type="InterPro" id="IPR027417">
    <property type="entry name" value="P-loop_NTPase"/>
</dbReference>
<dbReference type="OrthoDB" id="66620at2759"/>
<dbReference type="AlphaFoldDB" id="A0A7J7MJB5"/>
<feature type="domain" description="ABC transporter" evidence="1">
    <location>
        <begin position="190"/>
        <end position="225"/>
    </location>
</feature>
<dbReference type="PANTHER" id="PTHR48040">
    <property type="entry name" value="PLEIOTROPIC DRUG RESISTANCE PROTEIN 1-LIKE ISOFORM X1"/>
    <property type="match status" value="1"/>
</dbReference>
<dbReference type="Proteomes" id="UP000541444">
    <property type="component" value="Unassembled WGS sequence"/>
</dbReference>
<dbReference type="PANTHER" id="PTHR48040:SF18">
    <property type="entry name" value="PLEIOTROPIC DRUG RESISTANCE PROTEIN 3-LIKE ISOFORM X1"/>
    <property type="match status" value="1"/>
</dbReference>
<protein>
    <recommendedName>
        <fullName evidence="1">ABC transporter domain-containing protein</fullName>
    </recommendedName>
</protein>
<gene>
    <name evidence="2" type="ORF">GIB67_018394</name>
</gene>
<comment type="caution">
    <text evidence="2">The sequence shown here is derived from an EMBL/GenBank/DDBJ whole genome shotgun (WGS) entry which is preliminary data.</text>
</comment>
<reference evidence="2 3" key="1">
    <citation type="journal article" date="2020" name="IScience">
        <title>Genome Sequencing of the Endangered Kingdonia uniflora (Circaeasteraceae, Ranunculales) Reveals Potential Mechanisms of Evolutionary Specialization.</title>
        <authorList>
            <person name="Sun Y."/>
            <person name="Deng T."/>
            <person name="Zhang A."/>
            <person name="Moore M.J."/>
            <person name="Landis J.B."/>
            <person name="Lin N."/>
            <person name="Zhang H."/>
            <person name="Zhang X."/>
            <person name="Huang J."/>
            <person name="Zhang X."/>
            <person name="Sun H."/>
            <person name="Wang H."/>
        </authorList>
    </citation>
    <scope>NUCLEOTIDE SEQUENCE [LARGE SCALE GENOMIC DNA]</scope>
    <source>
        <strain evidence="2">TB1705</strain>
        <tissue evidence="2">Leaf</tissue>
    </source>
</reference>
<evidence type="ECO:0000313" key="2">
    <source>
        <dbReference type="EMBL" id="KAF6154957.1"/>
    </source>
</evidence>
<evidence type="ECO:0000259" key="1">
    <source>
        <dbReference type="Pfam" id="PF00005"/>
    </source>
</evidence>
<accession>A0A7J7MJB5</accession>
<keyword evidence="3" id="KW-1185">Reference proteome</keyword>
<sequence>MAQLVANDEIESLRTEFEENRSSLRLSFQHHTSSFRSTSTVNSLREECADDEYDLQWAAIERLPTFEKLRSSLFDRCDGGDGNEDAKGKRVVNVTKLTPLERHMFIGKLIKLIEKDNLRLLKKLRERIDRVGVKLPSVEVRYKNVCVEAICEVVYGKPLPTLLNSLKGIFSGLTKLFGTNLQESNINIIKDVSGVIKPGRMTLLLGPPGCGKTTLLLALSGKLSQSLKSSPGLSGRSAQTLQGRVTAYHESGAITDPEGSMDVWR</sequence>
<dbReference type="GO" id="GO:0016887">
    <property type="term" value="F:ATP hydrolysis activity"/>
    <property type="evidence" value="ECO:0007669"/>
    <property type="project" value="InterPro"/>
</dbReference>
<dbReference type="Pfam" id="PF00005">
    <property type="entry name" value="ABC_tran"/>
    <property type="match status" value="1"/>
</dbReference>
<organism evidence="2 3">
    <name type="scientific">Kingdonia uniflora</name>
    <dbReference type="NCBI Taxonomy" id="39325"/>
    <lineage>
        <taxon>Eukaryota</taxon>
        <taxon>Viridiplantae</taxon>
        <taxon>Streptophyta</taxon>
        <taxon>Embryophyta</taxon>
        <taxon>Tracheophyta</taxon>
        <taxon>Spermatophyta</taxon>
        <taxon>Magnoliopsida</taxon>
        <taxon>Ranunculales</taxon>
        <taxon>Circaeasteraceae</taxon>
        <taxon>Kingdonia</taxon>
    </lineage>
</organism>
<dbReference type="EMBL" id="JACGCM010001448">
    <property type="protein sequence ID" value="KAF6154957.1"/>
    <property type="molecule type" value="Genomic_DNA"/>
</dbReference>
<dbReference type="SUPFAM" id="SSF52540">
    <property type="entry name" value="P-loop containing nucleoside triphosphate hydrolases"/>
    <property type="match status" value="1"/>
</dbReference>
<dbReference type="Gene3D" id="3.40.50.300">
    <property type="entry name" value="P-loop containing nucleotide triphosphate hydrolases"/>
    <property type="match status" value="1"/>
</dbReference>
<proteinExistence type="predicted"/>
<dbReference type="GO" id="GO:0005524">
    <property type="term" value="F:ATP binding"/>
    <property type="evidence" value="ECO:0007669"/>
    <property type="project" value="InterPro"/>
</dbReference>
<dbReference type="InterPro" id="IPR003439">
    <property type="entry name" value="ABC_transporter-like_ATP-bd"/>
</dbReference>